<gene>
    <name evidence="1" type="ORF">M5X09_09430</name>
</gene>
<comment type="caution">
    <text evidence="1">The sequence shown here is derived from an EMBL/GenBank/DDBJ whole genome shotgun (WGS) entry which is preliminary data.</text>
</comment>
<dbReference type="InterPro" id="IPR025236">
    <property type="entry name" value="SR1P"/>
</dbReference>
<dbReference type="Pfam" id="PF13790">
    <property type="entry name" value="SR1P"/>
    <property type="match status" value="1"/>
</dbReference>
<evidence type="ECO:0000313" key="2">
    <source>
        <dbReference type="Proteomes" id="UP001207626"/>
    </source>
</evidence>
<reference evidence="1 2" key="1">
    <citation type="submission" date="2022-05" db="EMBL/GenBank/DDBJ databases">
        <title>Genome Sequencing of Bee-Associated Microbes.</title>
        <authorList>
            <person name="Dunlap C."/>
        </authorList>
    </citation>
    <scope>NUCLEOTIDE SEQUENCE [LARGE SCALE GENOMIC DNA]</scope>
    <source>
        <strain evidence="1 2">NRRL NRS-1438</strain>
    </source>
</reference>
<dbReference type="EMBL" id="JAMDLW010000010">
    <property type="protein sequence ID" value="MCY9519902.1"/>
    <property type="molecule type" value="Genomic_DNA"/>
</dbReference>
<evidence type="ECO:0000313" key="1">
    <source>
        <dbReference type="EMBL" id="MCY9519902.1"/>
    </source>
</evidence>
<dbReference type="GeneID" id="77001110"/>
<sequence length="53" mass="5881">MSNSSSPVMLGVILCERCDKVLEEIDTEKVTVYYHRCDDCAASNEIDRIGGDV</sequence>
<accession>A0ABT4DRB3</accession>
<protein>
    <submittedName>
        <fullName evidence="1">GapA-binding peptide SR1P</fullName>
    </submittedName>
</protein>
<dbReference type="RefSeq" id="WP_240463525.1">
    <property type="nucleotide sequence ID" value="NZ_JAFFHZ010000001.1"/>
</dbReference>
<keyword evidence="2" id="KW-1185">Reference proteome</keyword>
<dbReference type="Proteomes" id="UP001207626">
    <property type="component" value="Unassembled WGS sequence"/>
</dbReference>
<proteinExistence type="predicted"/>
<name>A0ABT4DRB3_9BACL</name>
<organism evidence="1 2">
    <name type="scientific">Paenibacillus apiarius</name>
    <dbReference type="NCBI Taxonomy" id="46240"/>
    <lineage>
        <taxon>Bacteria</taxon>
        <taxon>Bacillati</taxon>
        <taxon>Bacillota</taxon>
        <taxon>Bacilli</taxon>
        <taxon>Bacillales</taxon>
        <taxon>Paenibacillaceae</taxon>
        <taxon>Paenibacillus</taxon>
    </lineage>
</organism>